<dbReference type="Proteomes" id="UP000785679">
    <property type="component" value="Unassembled WGS sequence"/>
</dbReference>
<organism evidence="2 3">
    <name type="scientific">Halteria grandinella</name>
    <dbReference type="NCBI Taxonomy" id="5974"/>
    <lineage>
        <taxon>Eukaryota</taxon>
        <taxon>Sar</taxon>
        <taxon>Alveolata</taxon>
        <taxon>Ciliophora</taxon>
        <taxon>Intramacronucleata</taxon>
        <taxon>Spirotrichea</taxon>
        <taxon>Stichotrichia</taxon>
        <taxon>Sporadotrichida</taxon>
        <taxon>Halteriidae</taxon>
        <taxon>Halteria</taxon>
    </lineage>
</organism>
<keyword evidence="3" id="KW-1185">Reference proteome</keyword>
<evidence type="ECO:0000313" key="2">
    <source>
        <dbReference type="EMBL" id="TNV86701.1"/>
    </source>
</evidence>
<accession>A0A8J8P3D9</accession>
<dbReference type="AlphaFoldDB" id="A0A8J8P3D9"/>
<reference evidence="2" key="1">
    <citation type="submission" date="2019-06" db="EMBL/GenBank/DDBJ databases">
        <authorList>
            <person name="Zheng W."/>
        </authorList>
    </citation>
    <scope>NUCLEOTIDE SEQUENCE</scope>
    <source>
        <strain evidence="2">QDHG01</strain>
    </source>
</reference>
<sequence length="250" mass="29356">MVIYTGTEAEQRELLFKMFDIHQKGLILKGDLRLFLIHALSPRHQEFHQVFESAIKIMKGQNYIPEVKEDGQQERPEISLKFELIDMLLDKIYGINSPESKVLTKEEFTQPMNVSDGHKQQSPQTTPPQGNHSIDRFIHVTRMLLDYMKLMLPCSFYFEHLYLHEYKEVQIKNQQQQISFNAVVLSRQNQFELSQNALHRENSVKITRKKSLLKAKKVNEQSQQRGTQDLQLNQQYFFCSSRVTTIANLV</sequence>
<name>A0A8J8P3D9_HALGN</name>
<evidence type="ECO:0000313" key="3">
    <source>
        <dbReference type="Proteomes" id="UP000785679"/>
    </source>
</evidence>
<proteinExistence type="predicted"/>
<feature type="compositionally biased region" description="Polar residues" evidence="1">
    <location>
        <begin position="120"/>
        <end position="132"/>
    </location>
</feature>
<dbReference type="EMBL" id="RRYP01000889">
    <property type="protein sequence ID" value="TNV86701.1"/>
    <property type="molecule type" value="Genomic_DNA"/>
</dbReference>
<evidence type="ECO:0000256" key="1">
    <source>
        <dbReference type="SAM" id="MobiDB-lite"/>
    </source>
</evidence>
<gene>
    <name evidence="2" type="ORF">FGO68_gene565</name>
</gene>
<evidence type="ECO:0008006" key="4">
    <source>
        <dbReference type="Google" id="ProtNLM"/>
    </source>
</evidence>
<protein>
    <recommendedName>
        <fullName evidence="4">EF-hand domain-containing protein</fullName>
    </recommendedName>
</protein>
<comment type="caution">
    <text evidence="2">The sequence shown here is derived from an EMBL/GenBank/DDBJ whole genome shotgun (WGS) entry which is preliminary data.</text>
</comment>
<feature type="region of interest" description="Disordered" evidence="1">
    <location>
        <begin position="112"/>
        <end position="133"/>
    </location>
</feature>